<dbReference type="AlphaFoldDB" id="D7E037"/>
<gene>
    <name evidence="2" type="ordered locus">Aazo_5143</name>
</gene>
<reference evidence="2 3" key="1">
    <citation type="journal article" date="2010" name="PLoS ONE">
        <title>Genome erosion in a nitrogen-fixing vertically transmitted endosymbiotic multicellular cyanobacterium.</title>
        <authorList>
            <person name="Ran L."/>
            <person name="Larsson J."/>
            <person name="Vigil-Stenman T."/>
            <person name="Nylander J.A."/>
            <person name="Ininbergs K."/>
            <person name="Zheng W.W."/>
            <person name="Lapidus A."/>
            <person name="Lowry S."/>
            <person name="Haselkorn R."/>
            <person name="Bergman B."/>
        </authorList>
    </citation>
    <scope>NUCLEOTIDE SEQUENCE [LARGE SCALE GENOMIC DNA]</scope>
    <source>
        <strain evidence="2 3">0708</strain>
    </source>
</reference>
<proteinExistence type="predicted"/>
<dbReference type="Proteomes" id="UP000001511">
    <property type="component" value="Chromosome"/>
</dbReference>
<evidence type="ECO:0000256" key="1">
    <source>
        <dbReference type="SAM" id="MobiDB-lite"/>
    </source>
</evidence>
<dbReference type="EMBL" id="CP002059">
    <property type="protein sequence ID" value="ADI66207.1"/>
    <property type="molecule type" value="Genomic_DNA"/>
</dbReference>
<dbReference type="eggNOG" id="ENOG5031ZMC">
    <property type="taxonomic scope" value="Bacteria"/>
</dbReference>
<accession>D7E037</accession>
<organism evidence="2 3">
    <name type="scientific">Nostoc azollae (strain 0708)</name>
    <name type="common">Anabaena azollae (strain 0708)</name>
    <dbReference type="NCBI Taxonomy" id="551115"/>
    <lineage>
        <taxon>Bacteria</taxon>
        <taxon>Bacillati</taxon>
        <taxon>Cyanobacteriota</taxon>
        <taxon>Cyanophyceae</taxon>
        <taxon>Nostocales</taxon>
        <taxon>Nostocaceae</taxon>
        <taxon>Trichormus</taxon>
    </lineage>
</organism>
<evidence type="ECO:0000313" key="3">
    <source>
        <dbReference type="Proteomes" id="UP000001511"/>
    </source>
</evidence>
<dbReference type="KEGG" id="naz:Aazo_5143"/>
<feature type="compositionally biased region" description="Basic and acidic residues" evidence="1">
    <location>
        <begin position="70"/>
        <end position="83"/>
    </location>
</feature>
<keyword evidence="3" id="KW-1185">Reference proteome</keyword>
<sequence length="89" mass="10308">MMDIRRMLAVAVIPFVIGTSNFVAPNQAIAEAPSDPNPPIVQQAKKPQKELQRKKPQVKHRRPRLQQKKRYAEPDHHDAERNQLKPNNR</sequence>
<dbReference type="HOGENOM" id="CLU_186855_0_0_3"/>
<name>D7E037_NOSA0</name>
<feature type="region of interest" description="Disordered" evidence="1">
    <location>
        <begin position="29"/>
        <end position="89"/>
    </location>
</feature>
<evidence type="ECO:0000313" key="2">
    <source>
        <dbReference type="EMBL" id="ADI66207.1"/>
    </source>
</evidence>
<protein>
    <submittedName>
        <fullName evidence="2">Uncharacterized protein</fullName>
    </submittedName>
</protein>
<feature type="compositionally biased region" description="Basic residues" evidence="1">
    <location>
        <begin position="54"/>
        <end position="69"/>
    </location>
</feature>